<proteinExistence type="predicted"/>
<dbReference type="GO" id="GO:0046306">
    <property type="term" value="P:alkanesulfonate catabolic process"/>
    <property type="evidence" value="ECO:0007669"/>
    <property type="project" value="TreeGrafter"/>
</dbReference>
<dbReference type="PANTHER" id="PTHR42847:SF4">
    <property type="entry name" value="ALKANESULFONATE MONOOXYGENASE-RELATED"/>
    <property type="match status" value="1"/>
</dbReference>
<sequence length="271" mass="29863">LAFVAGHTKNIKLITGVLIVPFRNAVLLAKETAALDVFSDGRLVVGVGVGAPRRGRIESGGNQDISVHARVSDKEFATFNVQGHRGGITDETLQVMEAIWTEDEASFHGKHYDFDSLAVYPKPVQRPRPRFWIGGRSEAARRRAVDHAEGWIPSQISADMFRDSAAWMRSYADERDRPMPNDLGVNIFAALAGSDSEAHQYMADGFGSRFNEEGLETLVISGGLDTFIGKTRRFVDAGVNVFDLKFVPITVDKTIEQMEVLVREVVPALMS</sequence>
<evidence type="ECO:0000256" key="3">
    <source>
        <dbReference type="ARBA" id="ARBA00023002"/>
    </source>
</evidence>
<keyword evidence="4" id="KW-0503">Monooxygenase</keyword>
<dbReference type="EMBL" id="UINC01112231">
    <property type="protein sequence ID" value="SVC81019.1"/>
    <property type="molecule type" value="Genomic_DNA"/>
</dbReference>
<evidence type="ECO:0000313" key="6">
    <source>
        <dbReference type="EMBL" id="SVC81019.1"/>
    </source>
</evidence>
<keyword evidence="2" id="KW-0288">FMN</keyword>
<feature type="domain" description="Luciferase-like" evidence="5">
    <location>
        <begin position="1"/>
        <end position="206"/>
    </location>
</feature>
<dbReference type="InterPro" id="IPR050172">
    <property type="entry name" value="SsuD_RutA_monooxygenase"/>
</dbReference>
<evidence type="ECO:0000259" key="5">
    <source>
        <dbReference type="Pfam" id="PF00296"/>
    </source>
</evidence>
<keyword evidence="1" id="KW-0285">Flavoprotein</keyword>
<organism evidence="6">
    <name type="scientific">marine metagenome</name>
    <dbReference type="NCBI Taxonomy" id="408172"/>
    <lineage>
        <taxon>unclassified sequences</taxon>
        <taxon>metagenomes</taxon>
        <taxon>ecological metagenomes</taxon>
    </lineage>
</organism>
<feature type="non-terminal residue" evidence="6">
    <location>
        <position position="1"/>
    </location>
</feature>
<evidence type="ECO:0000256" key="4">
    <source>
        <dbReference type="ARBA" id="ARBA00023033"/>
    </source>
</evidence>
<name>A0A382Q608_9ZZZZ</name>
<protein>
    <recommendedName>
        <fullName evidence="5">Luciferase-like domain-containing protein</fullName>
    </recommendedName>
</protein>
<dbReference type="PANTHER" id="PTHR42847">
    <property type="entry name" value="ALKANESULFONATE MONOOXYGENASE"/>
    <property type="match status" value="1"/>
</dbReference>
<accession>A0A382Q608</accession>
<gene>
    <name evidence="6" type="ORF">METZ01_LOCUS333873</name>
</gene>
<dbReference type="InterPro" id="IPR011251">
    <property type="entry name" value="Luciferase-like_dom"/>
</dbReference>
<evidence type="ECO:0000256" key="2">
    <source>
        <dbReference type="ARBA" id="ARBA00022643"/>
    </source>
</evidence>
<dbReference type="SUPFAM" id="SSF51679">
    <property type="entry name" value="Bacterial luciferase-like"/>
    <property type="match status" value="1"/>
</dbReference>
<reference evidence="6" key="1">
    <citation type="submission" date="2018-05" db="EMBL/GenBank/DDBJ databases">
        <authorList>
            <person name="Lanie J.A."/>
            <person name="Ng W.-L."/>
            <person name="Kazmierczak K.M."/>
            <person name="Andrzejewski T.M."/>
            <person name="Davidsen T.M."/>
            <person name="Wayne K.J."/>
            <person name="Tettelin H."/>
            <person name="Glass J.I."/>
            <person name="Rusch D."/>
            <person name="Podicherti R."/>
            <person name="Tsui H.-C.T."/>
            <person name="Winkler M.E."/>
        </authorList>
    </citation>
    <scope>NUCLEOTIDE SEQUENCE</scope>
</reference>
<dbReference type="AlphaFoldDB" id="A0A382Q608"/>
<dbReference type="Gene3D" id="3.20.20.30">
    <property type="entry name" value="Luciferase-like domain"/>
    <property type="match status" value="1"/>
</dbReference>
<evidence type="ECO:0000256" key="1">
    <source>
        <dbReference type="ARBA" id="ARBA00022630"/>
    </source>
</evidence>
<dbReference type="InterPro" id="IPR036661">
    <property type="entry name" value="Luciferase-like_sf"/>
</dbReference>
<keyword evidence="3" id="KW-0560">Oxidoreductase</keyword>
<dbReference type="Pfam" id="PF00296">
    <property type="entry name" value="Bac_luciferase"/>
    <property type="match status" value="1"/>
</dbReference>
<dbReference type="GO" id="GO:0008726">
    <property type="term" value="F:alkanesulfonate monooxygenase activity"/>
    <property type="evidence" value="ECO:0007669"/>
    <property type="project" value="TreeGrafter"/>
</dbReference>